<evidence type="ECO:0008006" key="4">
    <source>
        <dbReference type="Google" id="ProtNLM"/>
    </source>
</evidence>
<dbReference type="RefSeq" id="WP_338574791.1">
    <property type="nucleotide sequence ID" value="NZ_CP146369.1"/>
</dbReference>
<proteinExistence type="predicted"/>
<dbReference type="EMBL" id="CP146369">
    <property type="protein sequence ID" value="WWT53277.1"/>
    <property type="molecule type" value="Genomic_DNA"/>
</dbReference>
<protein>
    <recommendedName>
        <fullName evidence="4">TonB C-terminal domain-containing protein</fullName>
    </recommendedName>
</protein>
<reference evidence="2 3" key="1">
    <citation type="submission" date="2024-02" db="EMBL/GenBank/DDBJ databases">
        <title>Distribution and functional of Brevundimonas-related endobacteria within Verticillium dahliae.</title>
        <authorList>
            <person name="Zeng H."/>
        </authorList>
    </citation>
    <scope>NUCLEOTIDE SEQUENCE [LARGE SCALE GENOMIC DNA]</scope>
    <source>
        <strain evidence="2 3">TRM 44200</strain>
    </source>
</reference>
<sequence length="250" mass="27270">MALLGQTVTAESLPDAPPLTVVPAWRTPPAPTPDDYPHFASVVGINGEVQVQCRTSVEGRLSACTPMSARPANLGFEEIAVRLVEAGLVTPAQDASGPVEAEIIARVPFSVPMALPPKPPAWDGPEPNPSQRAAGEDYARRHRADPLIRSRLPWGLQPMSPEMRQTVKSWIDELFARSDQVRGLGMARVLAKRDLDVFPRTKPDDWDDWTKEMASVMADLFDGTEAVAELRRRFCAHYDCGPALEGDAAP</sequence>
<feature type="region of interest" description="Disordered" evidence="1">
    <location>
        <begin position="118"/>
        <end position="137"/>
    </location>
</feature>
<dbReference type="Proteomes" id="UP001363460">
    <property type="component" value="Chromosome"/>
</dbReference>
<evidence type="ECO:0000313" key="2">
    <source>
        <dbReference type="EMBL" id="WWT53277.1"/>
    </source>
</evidence>
<accession>A0ABZ2I7S1</accession>
<organism evidence="2 3">
    <name type="scientific">Brevundimonas olei</name>
    <dbReference type="NCBI Taxonomy" id="657642"/>
    <lineage>
        <taxon>Bacteria</taxon>
        <taxon>Pseudomonadati</taxon>
        <taxon>Pseudomonadota</taxon>
        <taxon>Alphaproteobacteria</taxon>
        <taxon>Caulobacterales</taxon>
        <taxon>Caulobacteraceae</taxon>
        <taxon>Brevundimonas</taxon>
    </lineage>
</organism>
<evidence type="ECO:0000313" key="3">
    <source>
        <dbReference type="Proteomes" id="UP001363460"/>
    </source>
</evidence>
<evidence type="ECO:0000256" key="1">
    <source>
        <dbReference type="SAM" id="MobiDB-lite"/>
    </source>
</evidence>
<name>A0ABZ2I7S1_9CAUL</name>
<gene>
    <name evidence="2" type="ORF">V8J38_08305</name>
</gene>
<feature type="compositionally biased region" description="Pro residues" evidence="1">
    <location>
        <begin position="118"/>
        <end position="128"/>
    </location>
</feature>
<keyword evidence="3" id="KW-1185">Reference proteome</keyword>